<feature type="compositionally biased region" description="Acidic residues" evidence="1">
    <location>
        <begin position="225"/>
        <end position="235"/>
    </location>
</feature>
<comment type="caution">
    <text evidence="2">The sequence shown here is derived from an EMBL/GenBank/DDBJ whole genome shotgun (WGS) entry which is preliminary data.</text>
</comment>
<keyword evidence="3" id="KW-1185">Reference proteome</keyword>
<organism evidence="2 3">
    <name type="scientific">Naematelia encephala</name>
    <dbReference type="NCBI Taxonomy" id="71784"/>
    <lineage>
        <taxon>Eukaryota</taxon>
        <taxon>Fungi</taxon>
        <taxon>Dikarya</taxon>
        <taxon>Basidiomycota</taxon>
        <taxon>Agaricomycotina</taxon>
        <taxon>Tremellomycetes</taxon>
        <taxon>Tremellales</taxon>
        <taxon>Naemateliaceae</taxon>
        <taxon>Naematelia</taxon>
    </lineage>
</organism>
<evidence type="ECO:0000313" key="3">
    <source>
        <dbReference type="Proteomes" id="UP000193986"/>
    </source>
</evidence>
<name>A0A1Y2BKS8_9TREE</name>
<evidence type="ECO:0000256" key="1">
    <source>
        <dbReference type="SAM" id="MobiDB-lite"/>
    </source>
</evidence>
<dbReference type="Pfam" id="PF06677">
    <property type="entry name" value="Auto_anti-p27"/>
    <property type="match status" value="2"/>
</dbReference>
<reference evidence="2 3" key="1">
    <citation type="submission" date="2016-07" db="EMBL/GenBank/DDBJ databases">
        <title>Pervasive Adenine N6-methylation of Active Genes in Fungi.</title>
        <authorList>
            <consortium name="DOE Joint Genome Institute"/>
            <person name="Mondo S.J."/>
            <person name="Dannebaum R.O."/>
            <person name="Kuo R.C."/>
            <person name="Labutti K."/>
            <person name="Haridas S."/>
            <person name="Kuo A."/>
            <person name="Salamov A."/>
            <person name="Ahrendt S.R."/>
            <person name="Lipzen A."/>
            <person name="Sullivan W."/>
            <person name="Andreopoulos W.B."/>
            <person name="Clum A."/>
            <person name="Lindquist E."/>
            <person name="Daum C."/>
            <person name="Ramamoorthy G.K."/>
            <person name="Gryganskyi A."/>
            <person name="Culley D."/>
            <person name="Magnuson J.K."/>
            <person name="James T.Y."/>
            <person name="O'Malley M.A."/>
            <person name="Stajich J.E."/>
            <person name="Spatafora J.W."/>
            <person name="Visel A."/>
            <person name="Grigoriev I.V."/>
        </authorList>
    </citation>
    <scope>NUCLEOTIDE SEQUENCE [LARGE SCALE GENOMIC DNA]</scope>
    <source>
        <strain evidence="2 3">68-887.2</strain>
    </source>
</reference>
<feature type="region of interest" description="Disordered" evidence="1">
    <location>
        <begin position="69"/>
        <end position="105"/>
    </location>
</feature>
<dbReference type="Proteomes" id="UP000193986">
    <property type="component" value="Unassembled WGS sequence"/>
</dbReference>
<accession>A0A1Y2BKS8</accession>
<dbReference type="STRING" id="71784.A0A1Y2BKS8"/>
<dbReference type="PANTHER" id="PTHR16537:SF1">
    <property type="entry name" value="PROTEIN ZNRD2"/>
    <property type="match status" value="1"/>
</dbReference>
<dbReference type="PANTHER" id="PTHR16537">
    <property type="entry name" value="SJOEGREN SYNDROME/SCLERODERMA AUTOANTIGEN 1"/>
    <property type="match status" value="1"/>
</dbReference>
<protein>
    <submittedName>
        <fullName evidence="2">Uncharacterized protein</fullName>
    </submittedName>
</protein>
<evidence type="ECO:0000313" key="2">
    <source>
        <dbReference type="EMBL" id="ORY35383.1"/>
    </source>
</evidence>
<feature type="compositionally biased region" description="Polar residues" evidence="1">
    <location>
        <begin position="95"/>
        <end position="105"/>
    </location>
</feature>
<dbReference type="EMBL" id="MCFC01000001">
    <property type="protein sequence ID" value="ORY35383.1"/>
    <property type="molecule type" value="Genomic_DNA"/>
</dbReference>
<feature type="region of interest" description="Disordered" evidence="1">
    <location>
        <begin position="174"/>
        <end position="249"/>
    </location>
</feature>
<gene>
    <name evidence="2" type="ORF">BCR39DRAFT_591902</name>
</gene>
<dbReference type="OrthoDB" id="28939at2759"/>
<feature type="compositionally biased region" description="Basic and acidic residues" evidence="1">
    <location>
        <begin position="176"/>
        <end position="206"/>
    </location>
</feature>
<sequence length="318" mass="34728">MPAPRMSSQLDQTSAILGEYMLKGWTLTDLHCDTCRVTPLMREPAAVAQREGRTSIQFCALCDGSPAGQSTTPLSPPSSSNQPSASVPAKHDPEPSSSYAATSEDPASQISSLLLKGYSLLGTNCPNSTCRGIPLVGFPRKADKTRDGRRMCVSCHGRWVEEGNMGGLKIIAPPRTKIEETRDDRSLLEASEESRSPREKRRRELYGLDVPSVGKQDSKGKNREDEDDFDVDMDIEGPIPPPKEAASKDLPSLATNASLNSALHAAQSSLALTLSRLAISLEQHHTSDEARYFVDVKLHTEAMRDVLDVLERMKRVIS</sequence>
<feature type="compositionally biased region" description="Low complexity" evidence="1">
    <location>
        <begin position="69"/>
        <end position="88"/>
    </location>
</feature>
<dbReference type="InParanoid" id="A0A1Y2BKS8"/>
<dbReference type="InterPro" id="IPR009563">
    <property type="entry name" value="SSSCA1"/>
</dbReference>
<proteinExistence type="predicted"/>
<dbReference type="AlphaFoldDB" id="A0A1Y2BKS8"/>
<dbReference type="InterPro" id="IPR051888">
    <property type="entry name" value="UPF0148_domain"/>
</dbReference>